<evidence type="ECO:0000256" key="4">
    <source>
        <dbReference type="ARBA" id="ARBA00022989"/>
    </source>
</evidence>
<comment type="caution">
    <text evidence="8">The sequence shown here is derived from an EMBL/GenBank/DDBJ whole genome shotgun (WGS) entry which is preliminary data.</text>
</comment>
<gene>
    <name evidence="8" type="ORF">V4F39_12440</name>
</gene>
<feature type="transmembrane region" description="Helical" evidence="6">
    <location>
        <begin position="33"/>
        <end position="52"/>
    </location>
</feature>
<dbReference type="GO" id="GO:0005886">
    <property type="term" value="C:plasma membrane"/>
    <property type="evidence" value="ECO:0007669"/>
    <property type="project" value="UniProtKB-SubCell"/>
</dbReference>
<evidence type="ECO:0000256" key="5">
    <source>
        <dbReference type="ARBA" id="ARBA00023136"/>
    </source>
</evidence>
<evidence type="ECO:0000256" key="2">
    <source>
        <dbReference type="ARBA" id="ARBA00022475"/>
    </source>
</evidence>
<feature type="transmembrane region" description="Helical" evidence="6">
    <location>
        <begin position="340"/>
        <end position="363"/>
    </location>
</feature>
<dbReference type="Proteomes" id="UP001336250">
    <property type="component" value="Unassembled WGS sequence"/>
</dbReference>
<evidence type="ECO:0000259" key="7">
    <source>
        <dbReference type="Pfam" id="PF02706"/>
    </source>
</evidence>
<accession>A0AAW9QD37</accession>
<dbReference type="PANTHER" id="PTHR32309:SF13">
    <property type="entry name" value="FERRIC ENTEROBACTIN TRANSPORT PROTEIN FEPE"/>
    <property type="match status" value="1"/>
</dbReference>
<proteinExistence type="predicted"/>
<dbReference type="EMBL" id="JAZIBG010000028">
    <property type="protein sequence ID" value="MEF7614722.1"/>
    <property type="molecule type" value="Genomic_DNA"/>
</dbReference>
<dbReference type="InterPro" id="IPR003856">
    <property type="entry name" value="LPS_length_determ_N"/>
</dbReference>
<keyword evidence="5 6" id="KW-0472">Membrane</keyword>
<evidence type="ECO:0000256" key="1">
    <source>
        <dbReference type="ARBA" id="ARBA00004651"/>
    </source>
</evidence>
<dbReference type="Gene3D" id="3.30.1890.10">
    <property type="entry name" value="FepE-like"/>
    <property type="match status" value="1"/>
</dbReference>
<organism evidence="8 9">
    <name type="scientific">Aquincola agrisoli</name>
    <dbReference type="NCBI Taxonomy" id="3119538"/>
    <lineage>
        <taxon>Bacteria</taxon>
        <taxon>Pseudomonadati</taxon>
        <taxon>Pseudomonadota</taxon>
        <taxon>Betaproteobacteria</taxon>
        <taxon>Burkholderiales</taxon>
        <taxon>Sphaerotilaceae</taxon>
        <taxon>Aquincola</taxon>
    </lineage>
</organism>
<protein>
    <submittedName>
        <fullName evidence="8">Wzz/FepE/Etk N-terminal domain-containing protein</fullName>
    </submittedName>
</protein>
<dbReference type="RefSeq" id="WP_332289764.1">
    <property type="nucleotide sequence ID" value="NZ_JAZIBG010000028.1"/>
</dbReference>
<evidence type="ECO:0000313" key="9">
    <source>
        <dbReference type="Proteomes" id="UP001336250"/>
    </source>
</evidence>
<dbReference type="AlphaFoldDB" id="A0AAW9QD37"/>
<evidence type="ECO:0000256" key="3">
    <source>
        <dbReference type="ARBA" id="ARBA00022692"/>
    </source>
</evidence>
<keyword evidence="9" id="KW-1185">Reference proteome</keyword>
<evidence type="ECO:0000313" key="8">
    <source>
        <dbReference type="EMBL" id="MEF7614722.1"/>
    </source>
</evidence>
<dbReference type="Pfam" id="PF02706">
    <property type="entry name" value="Wzz"/>
    <property type="match status" value="1"/>
</dbReference>
<feature type="domain" description="Polysaccharide chain length determinant N-terminal" evidence="7">
    <location>
        <begin position="17"/>
        <end position="114"/>
    </location>
</feature>
<name>A0AAW9QD37_9BURK</name>
<reference evidence="8 9" key="1">
    <citation type="submission" date="2024-02" db="EMBL/GenBank/DDBJ databases">
        <title>Genome sequence of Aquincola sp. MAHUQ-54.</title>
        <authorList>
            <person name="Huq M.A."/>
        </authorList>
    </citation>
    <scope>NUCLEOTIDE SEQUENCE [LARGE SCALE GENOMIC DNA]</scope>
    <source>
        <strain evidence="8 9">MAHUQ-54</strain>
    </source>
</reference>
<sequence>MNTKNHSEDWAEEDDDGIGLLELAIILKSRWKMLLAVPIAAGVIAYGIARMLPPTFTAQTTFLPPQQQQSSAASALASLGALAGLAGASAVKSPAEQYVALMQSTTVSDRLIDQFKLMEVYEAEYRSDARKTLLKKASIIVGKKDGLITVSVDDENPQRAADMANAYIDELRQMTSTLAVTEAQQRRVFFEKQLRETKDRLTAAQRSLEASGFTEGALRSEPRAAAESYAQLQAEVTAAQVRLQTMRSYLNESAPEFRQAQDRLAALRGQLARLEKANPRGDDNDYVGKYREFKYQETLFELFSRQYELARVDESREGALIQVVDVASAPERRSKPARTLIAAATMLVTGLLLAMAVLARHFWRVSQQDPRRAERLAALRAQLAQR</sequence>
<keyword evidence="4 6" id="KW-1133">Transmembrane helix</keyword>
<evidence type="ECO:0000256" key="6">
    <source>
        <dbReference type="SAM" id="Phobius"/>
    </source>
</evidence>
<keyword evidence="3 6" id="KW-0812">Transmembrane</keyword>
<keyword evidence="2" id="KW-1003">Cell membrane</keyword>
<comment type="subcellular location">
    <subcellularLocation>
        <location evidence="1">Cell membrane</location>
        <topology evidence="1">Multi-pass membrane protein</topology>
    </subcellularLocation>
</comment>
<dbReference type="GO" id="GO:0004713">
    <property type="term" value="F:protein tyrosine kinase activity"/>
    <property type="evidence" value="ECO:0007669"/>
    <property type="project" value="TreeGrafter"/>
</dbReference>
<dbReference type="InterPro" id="IPR050445">
    <property type="entry name" value="Bact_polysacc_biosynth/exp"/>
</dbReference>
<dbReference type="PANTHER" id="PTHR32309">
    <property type="entry name" value="TYROSINE-PROTEIN KINASE"/>
    <property type="match status" value="1"/>
</dbReference>